<accession>A0A365KWT6</accession>
<organism evidence="2 3">
    <name type="scientific">Planococcus halotolerans</name>
    <dbReference type="NCBI Taxonomy" id="2233542"/>
    <lineage>
        <taxon>Bacteria</taxon>
        <taxon>Bacillati</taxon>
        <taxon>Bacillota</taxon>
        <taxon>Bacilli</taxon>
        <taxon>Bacillales</taxon>
        <taxon>Caryophanaceae</taxon>
        <taxon>Planococcus</taxon>
    </lineage>
</organism>
<protein>
    <recommendedName>
        <fullName evidence="4">CXXC-20-CXXC protein</fullName>
    </recommendedName>
</protein>
<name>A0A365KWT6_9BACL</name>
<keyword evidence="1" id="KW-0472">Membrane</keyword>
<reference evidence="2 3" key="1">
    <citation type="submission" date="2018-06" db="EMBL/GenBank/DDBJ databases">
        <title>The draft genome sequences of strains SCU63 and S1.</title>
        <authorList>
            <person name="Gan L."/>
        </authorList>
    </citation>
    <scope>NUCLEOTIDE SEQUENCE [LARGE SCALE GENOMIC DNA]</scope>
    <source>
        <strain evidence="2 3">SCU63</strain>
    </source>
</reference>
<keyword evidence="1" id="KW-0812">Transmembrane</keyword>
<evidence type="ECO:0008006" key="4">
    <source>
        <dbReference type="Google" id="ProtNLM"/>
    </source>
</evidence>
<proteinExistence type="predicted"/>
<dbReference type="RefSeq" id="WP_112223372.1">
    <property type="nucleotide sequence ID" value="NZ_CP047673.1"/>
</dbReference>
<dbReference type="InterPro" id="IPR026369">
    <property type="entry name" value="CxxC_20_CxxC"/>
</dbReference>
<evidence type="ECO:0000313" key="2">
    <source>
        <dbReference type="EMBL" id="RAZ77645.1"/>
    </source>
</evidence>
<evidence type="ECO:0000256" key="1">
    <source>
        <dbReference type="SAM" id="Phobius"/>
    </source>
</evidence>
<dbReference type="EMBL" id="QLZR01000003">
    <property type="protein sequence ID" value="RAZ77645.1"/>
    <property type="molecule type" value="Genomic_DNA"/>
</dbReference>
<feature type="transmembrane region" description="Helical" evidence="1">
    <location>
        <begin position="68"/>
        <end position="88"/>
    </location>
</feature>
<comment type="caution">
    <text evidence="2">The sequence shown here is derived from an EMBL/GenBank/DDBJ whole genome shotgun (WGS) entry which is preliminary data.</text>
</comment>
<dbReference type="AlphaFoldDB" id="A0A365KWT6"/>
<feature type="transmembrane region" description="Helical" evidence="1">
    <location>
        <begin position="42"/>
        <end position="62"/>
    </location>
</feature>
<sequence>MPNCQNCNYKWSWSDTVKIGFKNNKTCPNCGERQYVAPKSQLGISLFTFIPLFIFVLLNSFYDLNIAVFISFVALFVIGMLTCIPFTIKLSNEQKPLW</sequence>
<gene>
    <name evidence="2" type="ORF">DP120_09180</name>
</gene>
<keyword evidence="1" id="KW-1133">Transmembrane helix</keyword>
<keyword evidence="3" id="KW-1185">Reference proteome</keyword>
<dbReference type="Proteomes" id="UP000251002">
    <property type="component" value="Unassembled WGS sequence"/>
</dbReference>
<dbReference type="NCBIfam" id="TIGR04104">
    <property type="entry name" value="cxxc_20_cxxc"/>
    <property type="match status" value="1"/>
</dbReference>
<evidence type="ECO:0000313" key="3">
    <source>
        <dbReference type="Proteomes" id="UP000251002"/>
    </source>
</evidence>